<dbReference type="AlphaFoldDB" id="A0A0P5XY62"/>
<dbReference type="GO" id="GO:0004623">
    <property type="term" value="F:phospholipase A2 activity"/>
    <property type="evidence" value="ECO:0007669"/>
    <property type="project" value="InterPro"/>
</dbReference>
<dbReference type="InterPro" id="IPR010711">
    <property type="entry name" value="PLA2G12"/>
</dbReference>
<dbReference type="Gene3D" id="1.20.90.10">
    <property type="entry name" value="Phospholipase A2 domain"/>
    <property type="match status" value="1"/>
</dbReference>
<dbReference type="PANTHER" id="PTHR12824">
    <property type="entry name" value="GROUP XII SECRETORY PHOSPHOLIPASE A2 FAMILY MEMBER"/>
    <property type="match status" value="1"/>
</dbReference>
<dbReference type="PANTHER" id="PTHR12824:SF8">
    <property type="entry name" value="GXIVSPLA2, ISOFORM A"/>
    <property type="match status" value="1"/>
</dbReference>
<reference evidence="3" key="1">
    <citation type="submission" date="2015-10" db="EMBL/GenBank/DDBJ databases">
        <title>EvidentialGene: Evidence-directed Construction of Complete mRNA Transcriptomes without Genomes.</title>
        <authorList>
            <person name="Gilbert D.G."/>
        </authorList>
    </citation>
    <scope>NUCLEOTIDE SEQUENCE</scope>
</reference>
<dbReference type="GO" id="GO:0005509">
    <property type="term" value="F:calcium ion binding"/>
    <property type="evidence" value="ECO:0007669"/>
    <property type="project" value="InterPro"/>
</dbReference>
<proteinExistence type="predicted"/>
<dbReference type="GO" id="GO:0050482">
    <property type="term" value="P:arachidonate secretion"/>
    <property type="evidence" value="ECO:0007669"/>
    <property type="project" value="InterPro"/>
</dbReference>
<dbReference type="GO" id="GO:0016042">
    <property type="term" value="P:lipid catabolic process"/>
    <property type="evidence" value="ECO:0007669"/>
    <property type="project" value="InterPro"/>
</dbReference>
<accession>A0A0P5XY62</accession>
<dbReference type="EMBL" id="GDIQ01011389">
    <property type="protein sequence ID" value="JAN83348.1"/>
    <property type="molecule type" value="Transcribed_RNA"/>
</dbReference>
<sequence>MKNSHLVITLIAVLLVDGWWTGVLRWIVVGTVSSKIIGAAFNTLIDICAYHPDIWESSVYLLSLPSSSELKLDCPPGFIPTSNQSHFPTSNGCGAEGLKIEPKYLPHNDQEDCCNAHDVCYDKCHAISTIAISLHRIDCDQKFKDCLIRICALQSWQLYFICPFKILLTKKFWKENCEESSRHDNEKKCRASAEVLYESVNHWGQDAYVKAQSIACVCIPV</sequence>
<name>A0A0P5XY62_9CRUS</name>
<evidence type="ECO:0000256" key="2">
    <source>
        <dbReference type="ARBA" id="ARBA00022525"/>
    </source>
</evidence>
<comment type="subcellular location">
    <subcellularLocation>
        <location evidence="1">Secreted</location>
    </subcellularLocation>
</comment>
<gene>
    <name evidence="4" type="ORF">APZ42_015470</name>
</gene>
<keyword evidence="5" id="KW-1185">Reference proteome</keyword>
<organism evidence="4 5">
    <name type="scientific">Daphnia magna</name>
    <dbReference type="NCBI Taxonomy" id="35525"/>
    <lineage>
        <taxon>Eukaryota</taxon>
        <taxon>Metazoa</taxon>
        <taxon>Ecdysozoa</taxon>
        <taxon>Arthropoda</taxon>
        <taxon>Crustacea</taxon>
        <taxon>Branchiopoda</taxon>
        <taxon>Diplostraca</taxon>
        <taxon>Cladocera</taxon>
        <taxon>Anomopoda</taxon>
        <taxon>Daphniidae</taxon>
        <taxon>Daphnia</taxon>
    </lineage>
</organism>
<evidence type="ECO:0000313" key="4">
    <source>
        <dbReference type="EMBL" id="KZS18868.1"/>
    </source>
</evidence>
<dbReference type="PROSITE" id="PS00118">
    <property type="entry name" value="PA2_HIS"/>
    <property type="match status" value="1"/>
</dbReference>
<evidence type="ECO:0000313" key="5">
    <source>
        <dbReference type="Proteomes" id="UP000076858"/>
    </source>
</evidence>
<evidence type="ECO:0000313" key="3">
    <source>
        <dbReference type="EMBL" id="JAN83348.1"/>
    </source>
</evidence>
<dbReference type="GO" id="GO:0005576">
    <property type="term" value="C:extracellular region"/>
    <property type="evidence" value="ECO:0007669"/>
    <property type="project" value="UniProtKB-SubCell"/>
</dbReference>
<dbReference type="InterPro" id="IPR033113">
    <property type="entry name" value="PLA2_histidine"/>
</dbReference>
<reference evidence="4 5" key="2">
    <citation type="submission" date="2016-03" db="EMBL/GenBank/DDBJ databases">
        <title>EvidentialGene: Evidence-directed Construction of Genes on Genomes.</title>
        <authorList>
            <person name="Gilbert D.G."/>
            <person name="Choi J.-H."/>
            <person name="Mockaitis K."/>
            <person name="Colbourne J."/>
            <person name="Pfrender M."/>
        </authorList>
    </citation>
    <scope>NUCLEOTIDE SEQUENCE [LARGE SCALE GENOMIC DNA]</scope>
    <source>
        <strain evidence="4 5">Xinb3</strain>
        <tissue evidence="4">Complete organism</tissue>
    </source>
</reference>
<dbReference type="GO" id="GO:0006644">
    <property type="term" value="P:phospholipid metabolic process"/>
    <property type="evidence" value="ECO:0007669"/>
    <property type="project" value="InterPro"/>
</dbReference>
<keyword evidence="2" id="KW-0964">Secreted</keyword>
<dbReference type="OrthoDB" id="3935740at2759"/>
<evidence type="ECO:0000256" key="1">
    <source>
        <dbReference type="ARBA" id="ARBA00004613"/>
    </source>
</evidence>
<dbReference type="SUPFAM" id="SSF48619">
    <property type="entry name" value="Phospholipase A2, PLA2"/>
    <property type="match status" value="1"/>
</dbReference>
<dbReference type="Pfam" id="PF06951">
    <property type="entry name" value="PLA2G12"/>
    <property type="match status" value="1"/>
</dbReference>
<dbReference type="EMBL" id="LRGB01000512">
    <property type="protein sequence ID" value="KZS18868.1"/>
    <property type="molecule type" value="Genomic_DNA"/>
</dbReference>
<protein>
    <submittedName>
        <fullName evidence="4">GXIVsPLA2</fullName>
    </submittedName>
    <submittedName>
        <fullName evidence="3">Group xiia secretory phospholipase a2</fullName>
    </submittedName>
</protein>
<dbReference type="Proteomes" id="UP000076858">
    <property type="component" value="Unassembled WGS sequence"/>
</dbReference>
<dbReference type="STRING" id="35525.A0A0P5XY62"/>
<dbReference type="InterPro" id="IPR036444">
    <property type="entry name" value="PLipase_A2_dom_sf"/>
</dbReference>